<organism evidence="5 6">
    <name type="scientific">Populus tomentosa</name>
    <name type="common">Chinese white poplar</name>
    <dbReference type="NCBI Taxonomy" id="118781"/>
    <lineage>
        <taxon>Eukaryota</taxon>
        <taxon>Viridiplantae</taxon>
        <taxon>Streptophyta</taxon>
        <taxon>Embryophyta</taxon>
        <taxon>Tracheophyta</taxon>
        <taxon>Spermatophyta</taxon>
        <taxon>Magnoliopsida</taxon>
        <taxon>eudicotyledons</taxon>
        <taxon>Gunneridae</taxon>
        <taxon>Pentapetalae</taxon>
        <taxon>rosids</taxon>
        <taxon>fabids</taxon>
        <taxon>Malpighiales</taxon>
        <taxon>Salicaceae</taxon>
        <taxon>Saliceae</taxon>
        <taxon>Populus</taxon>
    </lineage>
</organism>
<dbReference type="AlphaFoldDB" id="A0A8X7ZDC5"/>
<dbReference type="PANTHER" id="PTHR13994:SF29">
    <property type="entry name" value="NUDIX HYDROLASE 2"/>
    <property type="match status" value="1"/>
</dbReference>
<feature type="domain" description="Nudix hydrolase" evidence="4">
    <location>
        <begin position="168"/>
        <end position="310"/>
    </location>
</feature>
<evidence type="ECO:0000313" key="5">
    <source>
        <dbReference type="EMBL" id="KAG6768883.1"/>
    </source>
</evidence>
<keyword evidence="3" id="KW-0378">Hydrolase</keyword>
<dbReference type="CDD" id="cd04670">
    <property type="entry name" value="NUDIX_ASFGF2_Nudt6"/>
    <property type="match status" value="1"/>
</dbReference>
<dbReference type="Pfam" id="PF00293">
    <property type="entry name" value="NUDIX"/>
    <property type="match status" value="1"/>
</dbReference>
<keyword evidence="2" id="KW-0479">Metal-binding</keyword>
<reference evidence="5" key="1">
    <citation type="journal article" date="2020" name="bioRxiv">
        <title>Hybrid origin of Populus tomentosa Carr. identified through genome sequencing and phylogenomic analysis.</title>
        <authorList>
            <person name="An X."/>
            <person name="Gao K."/>
            <person name="Chen Z."/>
            <person name="Li J."/>
            <person name="Yang X."/>
            <person name="Yang X."/>
            <person name="Zhou J."/>
            <person name="Guo T."/>
            <person name="Zhao T."/>
            <person name="Huang S."/>
            <person name="Miao D."/>
            <person name="Khan W.U."/>
            <person name="Rao P."/>
            <person name="Ye M."/>
            <person name="Lei B."/>
            <person name="Liao W."/>
            <person name="Wang J."/>
            <person name="Ji L."/>
            <person name="Li Y."/>
            <person name="Guo B."/>
            <person name="Mustafa N.S."/>
            <person name="Li S."/>
            <person name="Yun Q."/>
            <person name="Keller S.R."/>
            <person name="Mao J."/>
            <person name="Zhang R."/>
            <person name="Strauss S.H."/>
        </authorList>
    </citation>
    <scope>NUCLEOTIDE SEQUENCE</scope>
    <source>
        <strain evidence="5">GM15</strain>
        <tissue evidence="5">Leaf</tissue>
    </source>
</reference>
<dbReference type="Pfam" id="PF18290">
    <property type="entry name" value="Nudix_hydro"/>
    <property type="match status" value="1"/>
</dbReference>
<evidence type="ECO:0000256" key="2">
    <source>
        <dbReference type="ARBA" id="ARBA00022723"/>
    </source>
</evidence>
<dbReference type="Proteomes" id="UP000886885">
    <property type="component" value="Chromosome 6D"/>
</dbReference>
<evidence type="ECO:0000256" key="3">
    <source>
        <dbReference type="ARBA" id="ARBA00022801"/>
    </source>
</evidence>
<keyword evidence="6" id="KW-1185">Reference proteome</keyword>
<sequence>MIRSLSTHSFLYSTVIFPLGRTTLLPSKVCKVYSFLHLGNWVRARIPVRTRAVSALMSSKSGMEQVLVENEVQQVRLLDSVNDDHGGVTVELSESMDSKVFASMLKASLALWRSQGKRGVWIKLPIELVNLVEAAVKEGFWFHHAEPKYLMLAFWIPEGAHTLPANASHRVGVGAFVMNKKREVLVVQEKSGIFRGTGVWKFPTGVVDEKTTEELSILQGEDICAAAMREVKEETAIDTEFVEVLAFRQSHKSFFDKSDLFFLCMLRPLSFDIEKQESEIEDAQWMPWDEYVAQPFVQKHELMKHLVGICKAKEDEAYFGFSPVPITSRFSDEKSYLYVNDRDLKGSKVRMSLTA</sequence>
<comment type="caution">
    <text evidence="5">The sequence shown here is derived from an EMBL/GenBank/DDBJ whole genome shotgun (WGS) entry which is preliminary data.</text>
</comment>
<dbReference type="OrthoDB" id="447842at2759"/>
<proteinExistence type="inferred from homology"/>
<dbReference type="FunFam" id="3.40.630.30:FF:000016">
    <property type="entry name" value="nudix hydrolase 2"/>
    <property type="match status" value="1"/>
</dbReference>
<dbReference type="GO" id="GO:0035529">
    <property type="term" value="F:NADH pyrophosphatase activity"/>
    <property type="evidence" value="ECO:0007669"/>
    <property type="project" value="TreeGrafter"/>
</dbReference>
<dbReference type="PROSITE" id="PS51462">
    <property type="entry name" value="NUDIX"/>
    <property type="match status" value="1"/>
</dbReference>
<dbReference type="InterPro" id="IPR040618">
    <property type="entry name" value="Pre-Nudix"/>
</dbReference>
<accession>A0A8X7ZDC5</accession>
<dbReference type="GO" id="GO:0051287">
    <property type="term" value="F:NAD binding"/>
    <property type="evidence" value="ECO:0007669"/>
    <property type="project" value="TreeGrafter"/>
</dbReference>
<dbReference type="InterPro" id="IPR003293">
    <property type="entry name" value="Nudix_hydrolase6-like"/>
</dbReference>
<dbReference type="GO" id="GO:0046872">
    <property type="term" value="F:metal ion binding"/>
    <property type="evidence" value="ECO:0007669"/>
    <property type="project" value="UniProtKB-KW"/>
</dbReference>
<dbReference type="GO" id="GO:0047631">
    <property type="term" value="F:ADP-ribose diphosphatase activity"/>
    <property type="evidence" value="ECO:0007669"/>
    <property type="project" value="TreeGrafter"/>
</dbReference>
<dbReference type="FunFam" id="3.90.79.10:FF:000015">
    <property type="entry name" value="Nudix hydrolase 8"/>
    <property type="match status" value="1"/>
</dbReference>
<name>A0A8X7ZDC5_POPTO</name>
<protein>
    <recommendedName>
        <fullName evidence="4">Nudix hydrolase domain-containing protein</fullName>
    </recommendedName>
</protein>
<gene>
    <name evidence="5" type="ORF">POTOM_024495</name>
</gene>
<evidence type="ECO:0000256" key="1">
    <source>
        <dbReference type="ARBA" id="ARBA00005582"/>
    </source>
</evidence>
<dbReference type="InterPro" id="IPR000086">
    <property type="entry name" value="NUDIX_hydrolase_dom"/>
</dbReference>
<evidence type="ECO:0000313" key="6">
    <source>
        <dbReference type="Proteomes" id="UP000886885"/>
    </source>
</evidence>
<evidence type="ECO:0000259" key="4">
    <source>
        <dbReference type="PROSITE" id="PS51462"/>
    </source>
</evidence>
<dbReference type="PANTHER" id="PTHR13994">
    <property type="entry name" value="NUDIX HYDROLASE RELATED"/>
    <property type="match status" value="1"/>
</dbReference>
<dbReference type="EMBL" id="JAAWWB010000012">
    <property type="protein sequence ID" value="KAG6768883.1"/>
    <property type="molecule type" value="Genomic_DNA"/>
</dbReference>
<comment type="similarity">
    <text evidence="1">Belongs to the Nudix hydrolase family.</text>
</comment>